<dbReference type="RefSeq" id="WP_277362607.1">
    <property type="nucleotide sequence ID" value="NZ_JAANXN010000020.1"/>
</dbReference>
<accession>A0ABD4XL62</accession>
<comment type="caution">
    <text evidence="2">The sequence shown here is derived from an EMBL/GenBank/DDBJ whole genome shotgun (WGS) entry which is preliminary data.</text>
</comment>
<dbReference type="Proteomes" id="UP001215461">
    <property type="component" value="Unassembled WGS sequence"/>
</dbReference>
<keyword evidence="1" id="KW-1133">Transmembrane helix</keyword>
<reference evidence="2 3" key="1">
    <citation type="submission" date="2020-03" db="EMBL/GenBank/DDBJ databases">
        <title>Comparative genomics of Weissella paramesenteroides.</title>
        <authorList>
            <person name="Kant R."/>
            <person name="Takala T."/>
            <person name="Saris P."/>
        </authorList>
    </citation>
    <scope>NUCLEOTIDE SEQUENCE [LARGE SCALE GENOMIC DNA]</scope>
    <source>
        <strain evidence="2 3">SJ27-4</strain>
    </source>
</reference>
<evidence type="ECO:0000313" key="2">
    <source>
        <dbReference type="EMBL" id="MDF8372039.1"/>
    </source>
</evidence>
<evidence type="ECO:0008006" key="4">
    <source>
        <dbReference type="Google" id="ProtNLM"/>
    </source>
</evidence>
<dbReference type="AlphaFoldDB" id="A0ABD4XL62"/>
<name>A0ABD4XL62_WEIPA</name>
<protein>
    <recommendedName>
        <fullName evidence="4">CARDB domain-containing protein</fullName>
    </recommendedName>
</protein>
<organism evidence="2 3">
    <name type="scientific">Weissella paramesenteroides</name>
    <name type="common">Leuconostoc paramesenteroides</name>
    <dbReference type="NCBI Taxonomy" id="1249"/>
    <lineage>
        <taxon>Bacteria</taxon>
        <taxon>Bacillati</taxon>
        <taxon>Bacillota</taxon>
        <taxon>Bacilli</taxon>
        <taxon>Lactobacillales</taxon>
        <taxon>Lactobacillaceae</taxon>
        <taxon>Weissella</taxon>
    </lineage>
</organism>
<evidence type="ECO:0000256" key="1">
    <source>
        <dbReference type="SAM" id="Phobius"/>
    </source>
</evidence>
<feature type="transmembrane region" description="Helical" evidence="1">
    <location>
        <begin position="6"/>
        <end position="26"/>
    </location>
</feature>
<evidence type="ECO:0000313" key="3">
    <source>
        <dbReference type="Proteomes" id="UP001215461"/>
    </source>
</evidence>
<keyword evidence="1" id="KW-0472">Membrane</keyword>
<proteinExistence type="predicted"/>
<gene>
    <name evidence="2" type="ORF">G9403_10480</name>
</gene>
<keyword evidence="1" id="KW-0812">Transmembrane</keyword>
<dbReference type="EMBL" id="JAANXN010000020">
    <property type="protein sequence ID" value="MDF8372039.1"/>
    <property type="molecule type" value="Genomic_DNA"/>
</dbReference>
<sequence length="178" mass="20505">MISILQAVGSIGTFIMALLYLISVMVQIKQTKMSFIPYLVFDQIIMEQEGENLKLRNLTETDSDYVNTAFKLQNLGGGIAKNIDIKVHFNENEIVQEKHINILPGGKYYLIPIGKNALEEFQDTVKNNDHKTNMHINISYYHQISKKQNNIMCRVNIEKFVNLDNKDLYELTFDTIDA</sequence>